<reference evidence="2 3" key="1">
    <citation type="submission" date="2019-03" db="EMBL/GenBank/DDBJ databases">
        <title>Ramlibacter henchirensis DSM 14656, whole genome shotgun sequence.</title>
        <authorList>
            <person name="Zhang X."/>
            <person name="Feng G."/>
            <person name="Zhu H."/>
        </authorList>
    </citation>
    <scope>NUCLEOTIDE SEQUENCE [LARGE SCALE GENOMIC DNA]</scope>
    <source>
        <strain evidence="2 3">DSM 14656</strain>
    </source>
</reference>
<dbReference type="Proteomes" id="UP000298180">
    <property type="component" value="Unassembled WGS sequence"/>
</dbReference>
<keyword evidence="2" id="KW-0503">Monooxygenase</keyword>
<dbReference type="InterPro" id="IPR007138">
    <property type="entry name" value="ABM_dom"/>
</dbReference>
<feature type="domain" description="ABM" evidence="1">
    <location>
        <begin position="2"/>
        <end position="93"/>
    </location>
</feature>
<keyword evidence="2" id="KW-0560">Oxidoreductase</keyword>
<gene>
    <name evidence="2" type="ORF">EZ313_17090</name>
</gene>
<dbReference type="SUPFAM" id="SSF54909">
    <property type="entry name" value="Dimeric alpha+beta barrel"/>
    <property type="match status" value="1"/>
</dbReference>
<keyword evidence="3" id="KW-1185">Reference proteome</keyword>
<evidence type="ECO:0000313" key="3">
    <source>
        <dbReference type="Proteomes" id="UP000298180"/>
    </source>
</evidence>
<dbReference type="PROSITE" id="PS51725">
    <property type="entry name" value="ABM"/>
    <property type="match status" value="1"/>
</dbReference>
<dbReference type="GO" id="GO:0004497">
    <property type="term" value="F:monooxygenase activity"/>
    <property type="evidence" value="ECO:0007669"/>
    <property type="project" value="UniProtKB-KW"/>
</dbReference>
<proteinExistence type="predicted"/>
<dbReference type="AlphaFoldDB" id="A0A4Z0BWS5"/>
<dbReference type="EMBL" id="SMLM01000002">
    <property type="protein sequence ID" value="TFZ02944.1"/>
    <property type="molecule type" value="Genomic_DNA"/>
</dbReference>
<dbReference type="RefSeq" id="WP_135264469.1">
    <property type="nucleotide sequence ID" value="NZ_SMLM01000002.1"/>
</dbReference>
<evidence type="ECO:0000259" key="1">
    <source>
        <dbReference type="PROSITE" id="PS51725"/>
    </source>
</evidence>
<comment type="caution">
    <text evidence="2">The sequence shown here is derived from an EMBL/GenBank/DDBJ whole genome shotgun (WGS) entry which is preliminary data.</text>
</comment>
<organism evidence="2 3">
    <name type="scientific">Ramlibacter henchirensis</name>
    <dbReference type="NCBI Taxonomy" id="204072"/>
    <lineage>
        <taxon>Bacteria</taxon>
        <taxon>Pseudomonadati</taxon>
        <taxon>Pseudomonadota</taxon>
        <taxon>Betaproteobacteria</taxon>
        <taxon>Burkholderiales</taxon>
        <taxon>Comamonadaceae</taxon>
        <taxon>Ramlibacter</taxon>
    </lineage>
</organism>
<dbReference type="OrthoDB" id="9798157at2"/>
<protein>
    <submittedName>
        <fullName evidence="2">Antibiotic biosynthesis monooxygenase</fullName>
    </submittedName>
</protein>
<name>A0A4Z0BWS5_9BURK</name>
<evidence type="ECO:0000313" key="2">
    <source>
        <dbReference type="EMBL" id="TFZ02944.1"/>
    </source>
</evidence>
<dbReference type="InterPro" id="IPR011008">
    <property type="entry name" value="Dimeric_a/b-barrel"/>
</dbReference>
<dbReference type="Pfam" id="PF03992">
    <property type="entry name" value="ABM"/>
    <property type="match status" value="1"/>
</dbReference>
<dbReference type="Gene3D" id="3.30.70.100">
    <property type="match status" value="1"/>
</dbReference>
<sequence>MIFEIADLRVEAQHVSEFESVVAAAARDYIAKAGGYLRHRILRGVESPNRFVLVIEWGTIEDHTVGFRNSPAYLEWRNRVGPFFASAPLVEHFSVVE</sequence>
<accession>A0A4Z0BWS5</accession>